<proteinExistence type="predicted"/>
<dbReference type="InterPro" id="IPR036812">
    <property type="entry name" value="NAD(P)_OxRdtase_dom_sf"/>
</dbReference>
<accession>A0A849AKA2</accession>
<reference evidence="1 2" key="1">
    <citation type="submission" date="2020-05" db="EMBL/GenBank/DDBJ databases">
        <title>Flexivirga sp. ID2601S isolated from air conditioner.</title>
        <authorList>
            <person name="Kim D.H."/>
        </authorList>
    </citation>
    <scope>NUCLEOTIDE SEQUENCE [LARGE SCALE GENOMIC DNA]</scope>
    <source>
        <strain evidence="1 2">ID2601S</strain>
    </source>
</reference>
<sequence length="74" mass="8252">MTPDQLARAHAIHPLGDDVVPIPGSRQPQRTIENARAADMVLDRAQLDRMDRLAPPERWAGDRRSFAVPVTART</sequence>
<dbReference type="Gene3D" id="3.20.20.100">
    <property type="entry name" value="NADP-dependent oxidoreductase domain"/>
    <property type="match status" value="1"/>
</dbReference>
<dbReference type="Proteomes" id="UP000557772">
    <property type="component" value="Unassembled WGS sequence"/>
</dbReference>
<dbReference type="RefSeq" id="WP_171150737.1">
    <property type="nucleotide sequence ID" value="NZ_JABENB010000001.1"/>
</dbReference>
<keyword evidence="2" id="KW-1185">Reference proteome</keyword>
<dbReference type="EMBL" id="JABENB010000001">
    <property type="protein sequence ID" value="NNG39741.1"/>
    <property type="molecule type" value="Genomic_DNA"/>
</dbReference>
<evidence type="ECO:0000313" key="2">
    <source>
        <dbReference type="Proteomes" id="UP000557772"/>
    </source>
</evidence>
<evidence type="ECO:0008006" key="3">
    <source>
        <dbReference type="Google" id="ProtNLM"/>
    </source>
</evidence>
<dbReference type="SUPFAM" id="SSF51430">
    <property type="entry name" value="NAD(P)-linked oxidoreductase"/>
    <property type="match status" value="1"/>
</dbReference>
<evidence type="ECO:0000313" key="1">
    <source>
        <dbReference type="EMBL" id="NNG39741.1"/>
    </source>
</evidence>
<protein>
    <recommendedName>
        <fullName evidence="3">Aldo/keto reductase</fullName>
    </recommendedName>
</protein>
<dbReference type="AlphaFoldDB" id="A0A849AKA2"/>
<gene>
    <name evidence="1" type="ORF">HJ588_10710</name>
</gene>
<organism evidence="1 2">
    <name type="scientific">Flexivirga aerilata</name>
    <dbReference type="NCBI Taxonomy" id="1656889"/>
    <lineage>
        <taxon>Bacteria</taxon>
        <taxon>Bacillati</taxon>
        <taxon>Actinomycetota</taxon>
        <taxon>Actinomycetes</taxon>
        <taxon>Micrococcales</taxon>
        <taxon>Dermacoccaceae</taxon>
        <taxon>Flexivirga</taxon>
    </lineage>
</organism>
<name>A0A849AKA2_9MICO</name>
<comment type="caution">
    <text evidence="1">The sequence shown here is derived from an EMBL/GenBank/DDBJ whole genome shotgun (WGS) entry which is preliminary data.</text>
</comment>